<dbReference type="RefSeq" id="WP_068616450.1">
    <property type="nucleotide sequence ID" value="NZ_CP016268.1"/>
</dbReference>
<dbReference type="GO" id="GO:0000976">
    <property type="term" value="F:transcription cis-regulatory region binding"/>
    <property type="evidence" value="ECO:0007669"/>
    <property type="project" value="TreeGrafter"/>
</dbReference>
<sequence length="206" mass="22834">MSQPAEETRYEAQLDRILKAAARCFNEKGYSGTSLKNVAHHLGLTDAALYYYVRNKEELVFQCYRRAADLGADALARAVQDGANGYEQARLYVRYHVETMVGDLGPVAIMSEIPSLETAHRDEILGISRRHSLAFEQIISRGIADGSIADCDVRMTGNAIMGAINWIPKWFHGNSTMANEIIAAFPEILSRGLRPSDKLSRTPSSQ</sequence>
<feature type="domain" description="HTH tetR-type" evidence="6">
    <location>
        <begin position="11"/>
        <end position="71"/>
    </location>
</feature>
<dbReference type="Pfam" id="PF17932">
    <property type="entry name" value="TetR_C_24"/>
    <property type="match status" value="1"/>
</dbReference>
<dbReference type="KEGG" id="woc:BA177_11790"/>
<dbReference type="PROSITE" id="PS01081">
    <property type="entry name" value="HTH_TETR_1"/>
    <property type="match status" value="1"/>
</dbReference>
<dbReference type="Gene3D" id="1.10.357.10">
    <property type="entry name" value="Tetracycline Repressor, domain 2"/>
    <property type="match status" value="1"/>
</dbReference>
<evidence type="ECO:0000256" key="3">
    <source>
        <dbReference type="ARBA" id="ARBA00023125"/>
    </source>
</evidence>
<proteinExistence type="predicted"/>
<evidence type="ECO:0000313" key="7">
    <source>
        <dbReference type="EMBL" id="ANO51792.1"/>
    </source>
</evidence>
<dbReference type="PANTHER" id="PTHR30055:SF175">
    <property type="entry name" value="HTH-TYPE TRANSCRIPTIONAL REPRESSOR KSTR2"/>
    <property type="match status" value="1"/>
</dbReference>
<dbReference type="Pfam" id="PF00440">
    <property type="entry name" value="TetR_N"/>
    <property type="match status" value="1"/>
</dbReference>
<gene>
    <name evidence="7" type="ORF">BA177_11790</name>
</gene>
<accession>A0A193LH09</accession>
<dbReference type="PROSITE" id="PS50977">
    <property type="entry name" value="HTH_TETR_2"/>
    <property type="match status" value="1"/>
</dbReference>
<evidence type="ECO:0000256" key="5">
    <source>
        <dbReference type="PROSITE-ProRule" id="PRU00335"/>
    </source>
</evidence>
<dbReference type="GO" id="GO:0003700">
    <property type="term" value="F:DNA-binding transcription factor activity"/>
    <property type="evidence" value="ECO:0007669"/>
    <property type="project" value="TreeGrafter"/>
</dbReference>
<dbReference type="InterPro" id="IPR001647">
    <property type="entry name" value="HTH_TetR"/>
</dbReference>
<keyword evidence="8" id="KW-1185">Reference proteome</keyword>
<name>A0A193LH09_9GAMM</name>
<keyword evidence="3 5" id="KW-0238">DNA-binding</keyword>
<dbReference type="SUPFAM" id="SSF48498">
    <property type="entry name" value="Tetracyclin repressor-like, C-terminal domain"/>
    <property type="match status" value="1"/>
</dbReference>
<dbReference type="EMBL" id="CP016268">
    <property type="protein sequence ID" value="ANO51792.1"/>
    <property type="molecule type" value="Genomic_DNA"/>
</dbReference>
<dbReference type="Gene3D" id="1.10.10.60">
    <property type="entry name" value="Homeodomain-like"/>
    <property type="match status" value="1"/>
</dbReference>
<dbReference type="PANTHER" id="PTHR30055">
    <property type="entry name" value="HTH-TYPE TRANSCRIPTIONAL REGULATOR RUTR"/>
    <property type="match status" value="1"/>
</dbReference>
<dbReference type="AlphaFoldDB" id="A0A193LH09"/>
<evidence type="ECO:0000256" key="1">
    <source>
        <dbReference type="ARBA" id="ARBA00022491"/>
    </source>
</evidence>
<protein>
    <recommendedName>
        <fullName evidence="6">HTH tetR-type domain-containing protein</fullName>
    </recommendedName>
</protein>
<feature type="DNA-binding region" description="H-T-H motif" evidence="5">
    <location>
        <begin position="34"/>
        <end position="53"/>
    </location>
</feature>
<dbReference type="SUPFAM" id="SSF46689">
    <property type="entry name" value="Homeodomain-like"/>
    <property type="match status" value="1"/>
</dbReference>
<keyword evidence="1" id="KW-0678">Repressor</keyword>
<keyword evidence="2" id="KW-0805">Transcription regulation</keyword>
<evidence type="ECO:0000259" key="6">
    <source>
        <dbReference type="PROSITE" id="PS50977"/>
    </source>
</evidence>
<dbReference type="PRINTS" id="PR00455">
    <property type="entry name" value="HTHTETR"/>
</dbReference>
<dbReference type="Proteomes" id="UP000092695">
    <property type="component" value="Chromosome"/>
</dbReference>
<dbReference type="InterPro" id="IPR036271">
    <property type="entry name" value="Tet_transcr_reg_TetR-rel_C_sf"/>
</dbReference>
<reference evidence="7 8" key="1">
    <citation type="submission" date="2016-06" db="EMBL/GenBank/DDBJ databases">
        <title>Complete genome sequence of a deep-branching marine Gamma Proteobacterium Woeseia oceani type strain XK5.</title>
        <authorList>
            <person name="Mu D."/>
            <person name="Du Z."/>
        </authorList>
    </citation>
    <scope>NUCLEOTIDE SEQUENCE [LARGE SCALE GENOMIC DNA]</scope>
    <source>
        <strain evidence="7 8">XK5</strain>
    </source>
</reference>
<dbReference type="InterPro" id="IPR009057">
    <property type="entry name" value="Homeodomain-like_sf"/>
</dbReference>
<dbReference type="OrthoDB" id="5293556at2"/>
<dbReference type="InterPro" id="IPR023772">
    <property type="entry name" value="DNA-bd_HTH_TetR-type_CS"/>
</dbReference>
<organism evidence="7 8">
    <name type="scientific">Woeseia oceani</name>
    <dbReference type="NCBI Taxonomy" id="1548547"/>
    <lineage>
        <taxon>Bacteria</taxon>
        <taxon>Pseudomonadati</taxon>
        <taxon>Pseudomonadota</taxon>
        <taxon>Gammaproteobacteria</taxon>
        <taxon>Woeseiales</taxon>
        <taxon>Woeseiaceae</taxon>
        <taxon>Woeseia</taxon>
    </lineage>
</organism>
<evidence type="ECO:0000313" key="8">
    <source>
        <dbReference type="Proteomes" id="UP000092695"/>
    </source>
</evidence>
<keyword evidence="4" id="KW-0804">Transcription</keyword>
<dbReference type="InterPro" id="IPR041490">
    <property type="entry name" value="KstR2_TetR_C"/>
</dbReference>
<evidence type="ECO:0000256" key="4">
    <source>
        <dbReference type="ARBA" id="ARBA00023163"/>
    </source>
</evidence>
<evidence type="ECO:0000256" key="2">
    <source>
        <dbReference type="ARBA" id="ARBA00023015"/>
    </source>
</evidence>
<dbReference type="STRING" id="1548547.BA177_11790"/>
<dbReference type="InterPro" id="IPR050109">
    <property type="entry name" value="HTH-type_TetR-like_transc_reg"/>
</dbReference>